<dbReference type="EMBL" id="MT774407">
    <property type="protein sequence ID" value="QOR57602.1"/>
    <property type="molecule type" value="Genomic_DNA"/>
</dbReference>
<keyword evidence="2" id="KW-1185">Reference proteome</keyword>
<evidence type="ECO:0000313" key="2">
    <source>
        <dbReference type="Proteomes" id="UP000594004"/>
    </source>
</evidence>
<dbReference type="RefSeq" id="YP_010113242.1">
    <property type="nucleotide sequence ID" value="NC_055900.1"/>
</dbReference>
<proteinExistence type="predicted"/>
<sequence>MLELKKPGLYIANGKSTSVLIRVAGTAPCLTIIRGILLNDMEKDGTITVLEKESLEIQDIMANPKSYIFDKPAVSQAVLNTLGLEATEKNRIEYTEKEFAGYIASYRLNRTMYPDEYIVKTQVVLIQKGFSKSQADMIISQIETRLRLQGEM</sequence>
<organism evidence="1 2">
    <name type="scientific">uncultured phage cr125_1</name>
    <dbReference type="NCBI Taxonomy" id="2772091"/>
    <lineage>
        <taxon>Viruses</taxon>
        <taxon>Duplodnaviria</taxon>
        <taxon>Heunggongvirae</taxon>
        <taxon>Uroviricota</taxon>
        <taxon>Caudoviricetes</taxon>
        <taxon>Crassvirales</taxon>
        <taxon>Suoliviridae</taxon>
        <taxon>Uncouvirinae</taxon>
        <taxon>Aurodevirus</taxon>
        <taxon>Aurodevirus hominis</taxon>
    </lineage>
</organism>
<evidence type="ECO:0000313" key="1">
    <source>
        <dbReference type="EMBL" id="QOR57602.1"/>
    </source>
</evidence>
<dbReference type="KEGG" id="vg:65131750"/>
<name>A0A7M1RUU9_9CAUD</name>
<protein>
    <submittedName>
        <fullName evidence="1">Uncharacterized protein</fullName>
    </submittedName>
</protein>
<accession>A0A7M1RUU9</accession>
<dbReference type="GeneID" id="65131750"/>
<reference evidence="1 2" key="1">
    <citation type="submission" date="2020-07" db="EMBL/GenBank/DDBJ databases">
        <title>Taxonomic proposal: Crassvirales, a new order of highly abundant and diverse bacterial viruses.</title>
        <authorList>
            <person name="Shkoporov A.N."/>
            <person name="Stockdale S.R."/>
            <person name="Guerin E."/>
            <person name="Ross R.P."/>
            <person name="Hill C."/>
        </authorList>
    </citation>
    <scope>NUCLEOTIDE SEQUENCE [LARGE SCALE GENOMIC DNA]</scope>
</reference>
<dbReference type="Proteomes" id="UP000594004">
    <property type="component" value="Segment"/>
</dbReference>